<dbReference type="AlphaFoldDB" id="A0A803PYH4"/>
<dbReference type="EMBL" id="UZAU01000565">
    <property type="status" value="NOT_ANNOTATED_CDS"/>
    <property type="molecule type" value="Genomic_DNA"/>
</dbReference>
<dbReference type="Proteomes" id="UP000596661">
    <property type="component" value="Chromosome 6"/>
</dbReference>
<evidence type="ECO:0000313" key="1">
    <source>
        <dbReference type="EnsemblPlants" id="cds.evm.model.06.464"/>
    </source>
</evidence>
<proteinExistence type="predicted"/>
<reference evidence="1" key="1">
    <citation type="submission" date="2018-11" db="EMBL/GenBank/DDBJ databases">
        <authorList>
            <person name="Grassa J C."/>
        </authorList>
    </citation>
    <scope>NUCLEOTIDE SEQUENCE [LARGE SCALE GENOMIC DNA]</scope>
</reference>
<protein>
    <submittedName>
        <fullName evidence="1">Uncharacterized protein</fullName>
    </submittedName>
</protein>
<sequence length="81" mass="9105">MGRREVRTEEREPTTVRYVRPKASAWGNAPLQPTPVASRLEIVGGPHIAGNSMKALERYARSLRHEPRAEVLEVAEYPPKS</sequence>
<reference evidence="1" key="2">
    <citation type="submission" date="2021-03" db="UniProtKB">
        <authorList>
            <consortium name="EnsemblPlants"/>
        </authorList>
    </citation>
    <scope>IDENTIFICATION</scope>
</reference>
<name>A0A803PYH4_CANSA</name>
<accession>A0A803PYH4</accession>
<evidence type="ECO:0000313" key="2">
    <source>
        <dbReference type="Proteomes" id="UP000596661"/>
    </source>
</evidence>
<dbReference type="Gramene" id="evm.model.06.464">
    <property type="protein sequence ID" value="cds.evm.model.06.464"/>
    <property type="gene ID" value="evm.TU.06.464"/>
</dbReference>
<organism evidence="1 2">
    <name type="scientific">Cannabis sativa</name>
    <name type="common">Hemp</name>
    <name type="synonym">Marijuana</name>
    <dbReference type="NCBI Taxonomy" id="3483"/>
    <lineage>
        <taxon>Eukaryota</taxon>
        <taxon>Viridiplantae</taxon>
        <taxon>Streptophyta</taxon>
        <taxon>Embryophyta</taxon>
        <taxon>Tracheophyta</taxon>
        <taxon>Spermatophyta</taxon>
        <taxon>Magnoliopsida</taxon>
        <taxon>eudicotyledons</taxon>
        <taxon>Gunneridae</taxon>
        <taxon>Pentapetalae</taxon>
        <taxon>rosids</taxon>
        <taxon>fabids</taxon>
        <taxon>Rosales</taxon>
        <taxon>Cannabaceae</taxon>
        <taxon>Cannabis</taxon>
    </lineage>
</organism>
<keyword evidence="2" id="KW-1185">Reference proteome</keyword>
<dbReference type="EnsemblPlants" id="evm.model.06.464">
    <property type="protein sequence ID" value="cds.evm.model.06.464"/>
    <property type="gene ID" value="evm.TU.06.464"/>
</dbReference>